<protein>
    <submittedName>
        <fullName evidence="1">Uncharacterized protein</fullName>
    </submittedName>
</protein>
<evidence type="ECO:0000313" key="1">
    <source>
        <dbReference type="EMBL" id="KAI0048448.1"/>
    </source>
</evidence>
<comment type="caution">
    <text evidence="1">The sequence shown here is derived from an EMBL/GenBank/DDBJ whole genome shotgun (WGS) entry which is preliminary data.</text>
</comment>
<dbReference type="Proteomes" id="UP000814033">
    <property type="component" value="Unassembled WGS sequence"/>
</dbReference>
<organism evidence="1 2">
    <name type="scientific">Auriscalpium vulgare</name>
    <dbReference type="NCBI Taxonomy" id="40419"/>
    <lineage>
        <taxon>Eukaryota</taxon>
        <taxon>Fungi</taxon>
        <taxon>Dikarya</taxon>
        <taxon>Basidiomycota</taxon>
        <taxon>Agaricomycotina</taxon>
        <taxon>Agaricomycetes</taxon>
        <taxon>Russulales</taxon>
        <taxon>Auriscalpiaceae</taxon>
        <taxon>Auriscalpium</taxon>
    </lineage>
</organism>
<name>A0ACB8RW87_9AGAM</name>
<evidence type="ECO:0000313" key="2">
    <source>
        <dbReference type="Proteomes" id="UP000814033"/>
    </source>
</evidence>
<sequence length="64" mass="6975">MRTFSFLQYVHAPGLRYHRGSGGHVGEERTAGWMEEWASGAKKADGRQRGSRKSDVPARGGAGD</sequence>
<accession>A0ACB8RW87</accession>
<reference evidence="1" key="2">
    <citation type="journal article" date="2022" name="New Phytol.">
        <title>Evolutionary transition to the ectomycorrhizal habit in the genomes of a hyperdiverse lineage of mushroom-forming fungi.</title>
        <authorList>
            <person name="Looney B."/>
            <person name="Miyauchi S."/>
            <person name="Morin E."/>
            <person name="Drula E."/>
            <person name="Courty P.E."/>
            <person name="Kohler A."/>
            <person name="Kuo A."/>
            <person name="LaButti K."/>
            <person name="Pangilinan J."/>
            <person name="Lipzen A."/>
            <person name="Riley R."/>
            <person name="Andreopoulos W."/>
            <person name="He G."/>
            <person name="Johnson J."/>
            <person name="Nolan M."/>
            <person name="Tritt A."/>
            <person name="Barry K.W."/>
            <person name="Grigoriev I.V."/>
            <person name="Nagy L.G."/>
            <person name="Hibbett D."/>
            <person name="Henrissat B."/>
            <person name="Matheny P.B."/>
            <person name="Labbe J."/>
            <person name="Martin F.M."/>
        </authorList>
    </citation>
    <scope>NUCLEOTIDE SEQUENCE</scope>
    <source>
        <strain evidence="1">FP105234-sp</strain>
    </source>
</reference>
<gene>
    <name evidence="1" type="ORF">FA95DRAFT_1037351</name>
</gene>
<reference evidence="1" key="1">
    <citation type="submission" date="2021-02" db="EMBL/GenBank/DDBJ databases">
        <authorList>
            <consortium name="DOE Joint Genome Institute"/>
            <person name="Ahrendt S."/>
            <person name="Looney B.P."/>
            <person name="Miyauchi S."/>
            <person name="Morin E."/>
            <person name="Drula E."/>
            <person name="Courty P.E."/>
            <person name="Chicoki N."/>
            <person name="Fauchery L."/>
            <person name="Kohler A."/>
            <person name="Kuo A."/>
            <person name="Labutti K."/>
            <person name="Pangilinan J."/>
            <person name="Lipzen A."/>
            <person name="Riley R."/>
            <person name="Andreopoulos W."/>
            <person name="He G."/>
            <person name="Johnson J."/>
            <person name="Barry K.W."/>
            <person name="Grigoriev I.V."/>
            <person name="Nagy L."/>
            <person name="Hibbett D."/>
            <person name="Henrissat B."/>
            <person name="Matheny P.B."/>
            <person name="Labbe J."/>
            <person name="Martin F."/>
        </authorList>
    </citation>
    <scope>NUCLEOTIDE SEQUENCE</scope>
    <source>
        <strain evidence="1">FP105234-sp</strain>
    </source>
</reference>
<dbReference type="EMBL" id="MU275886">
    <property type="protein sequence ID" value="KAI0048448.1"/>
    <property type="molecule type" value="Genomic_DNA"/>
</dbReference>
<proteinExistence type="predicted"/>
<keyword evidence="2" id="KW-1185">Reference proteome</keyword>